<organism evidence="3 4">
    <name type="scientific">Linnemannia gamsii</name>
    <dbReference type="NCBI Taxonomy" id="64522"/>
    <lineage>
        <taxon>Eukaryota</taxon>
        <taxon>Fungi</taxon>
        <taxon>Fungi incertae sedis</taxon>
        <taxon>Mucoromycota</taxon>
        <taxon>Mortierellomycotina</taxon>
        <taxon>Mortierellomycetes</taxon>
        <taxon>Mortierellales</taxon>
        <taxon>Mortierellaceae</taxon>
        <taxon>Linnemannia</taxon>
    </lineage>
</organism>
<keyword evidence="2" id="KW-0472">Membrane</keyword>
<evidence type="ECO:0000256" key="1">
    <source>
        <dbReference type="SAM" id="Coils"/>
    </source>
</evidence>
<feature type="coiled-coil region" evidence="1">
    <location>
        <begin position="1159"/>
        <end position="1186"/>
    </location>
</feature>
<protein>
    <recommendedName>
        <fullName evidence="5">Ion transport domain-containing protein</fullName>
    </recommendedName>
</protein>
<feature type="transmembrane region" description="Helical" evidence="2">
    <location>
        <begin position="858"/>
        <end position="880"/>
    </location>
</feature>
<feature type="transmembrane region" description="Helical" evidence="2">
    <location>
        <begin position="987"/>
        <end position="1011"/>
    </location>
</feature>
<dbReference type="Proteomes" id="UP000823405">
    <property type="component" value="Unassembled WGS sequence"/>
</dbReference>
<proteinExistence type="predicted"/>
<gene>
    <name evidence="3" type="ORF">BGZ97_006818</name>
</gene>
<feature type="transmembrane region" description="Helical" evidence="2">
    <location>
        <begin position="892"/>
        <end position="916"/>
    </location>
</feature>
<reference evidence="3" key="1">
    <citation type="journal article" date="2020" name="Fungal Divers.">
        <title>Resolving the Mortierellaceae phylogeny through synthesis of multi-gene phylogenetics and phylogenomics.</title>
        <authorList>
            <person name="Vandepol N."/>
            <person name="Liber J."/>
            <person name="Desiro A."/>
            <person name="Na H."/>
            <person name="Kennedy M."/>
            <person name="Barry K."/>
            <person name="Grigoriev I.V."/>
            <person name="Miller A.N."/>
            <person name="O'Donnell K."/>
            <person name="Stajich J.E."/>
            <person name="Bonito G."/>
        </authorList>
    </citation>
    <scope>NUCLEOTIDE SEQUENCE</scope>
    <source>
        <strain evidence="3">NVP60</strain>
    </source>
</reference>
<feature type="transmembrane region" description="Helical" evidence="2">
    <location>
        <begin position="1053"/>
        <end position="1076"/>
    </location>
</feature>
<keyword evidence="2" id="KW-0812">Transmembrane</keyword>
<keyword evidence="2" id="KW-1133">Transmembrane helix</keyword>
<name>A0A9P6URF7_9FUNG</name>
<dbReference type="EMBL" id="JAAAIN010000301">
    <property type="protein sequence ID" value="KAG0316484.1"/>
    <property type="molecule type" value="Genomic_DNA"/>
</dbReference>
<evidence type="ECO:0008006" key="5">
    <source>
        <dbReference type="Google" id="ProtNLM"/>
    </source>
</evidence>
<evidence type="ECO:0000313" key="4">
    <source>
        <dbReference type="Proteomes" id="UP000823405"/>
    </source>
</evidence>
<feature type="transmembrane region" description="Helical" evidence="2">
    <location>
        <begin position="936"/>
        <end position="960"/>
    </location>
</feature>
<sequence>MVELVGGNRRGQFVLWYIPVVDIAPDSYELVLGISSQHLDLNAVDSIAFDYIYGHDQVSNRPSEVIPNTALHDLFATSTAGDNNYSTTTGLGEDSHKDGLIGAGTILRWKLYEHILVESGAGGTIKVIMSIDVWKGVSIDPGKIRLHFLELHQDSSKVYKNVVLDHTGQNFSASYVRQQQQGRIQNIATTTSGLLEEQYVAGELHRDLKRYRGRGTFHVMDRIPKDRILKDERFIAFDGITVVNYSVYGEWEEVGRITIGGPGDWIDLYPYWKEHLRRDYLLLLNKDKGYVSIWNLGKKCSVAAMDIPVTISGNPYIAACLSACGGLFVMATIRHVDVYLTDTWTRLGSWILPTAERNNISDVYFMNGSEYTTIDTSSYLGAASHSHGYVVDIHTMTLVNRVHSRNLRPYTLTYLDPADHSASMLLYQSQTMLGAIRYTHRLVRPFSKAATFCTDECTSGLFFQPPSPPVFQAEVVEGTAGPQDRPKSMRFVYITAKSAIDTTVDVISIPLPNGSELLGLSWTLAGDQYILVMTVTALMIVWRIPATLQGDYELILARVSTFDSNWSVCRHQQLRQLDRATNIVTVRNLLDPCIRDPGAFLDGVVLLSRIFKDTDDKCKRGIICYVERHINHSLGADDISAAVLARLCASWTPASHEHLLVFTRALFGSPSFRWIPTAGMSRQTNPISILLSHLDSSVLVIDIAEIMISYCVCQAKAESDLRFHVPVFLSLRAAVKSKYIPSSLLLRTMRSFAYFPSRDYHFVMDHHAFALPIFKYREREKMLHERKHPTLYLTSRPVSKKSNERLTPHLYVASFDMLWVIEEVPFPKQRFLAIALRLLLLVTLTSRERTQFGYVYWIYRFIFYCYIAWFFVALILSTLINDRNDDPVNSIYNANICLSWIFALGSARDLVLLTCLKMKPRDQDLINSDTVTPASFLYKVVEVLVAFVPSIAVLAVALSLNLFEFRVMKTVGIFLSVLWRALHSVKILLIVFAYIICAYGVVFFYLQYLACEGDKCPKIPDNNSAAFVTITSTYFMTGGMYGLVEEKVKAGDWILHVVMVTFLFMVTIMLNILFVLRKSDSWFPEKIYYTATPQEVRDFRLESRRLIMTATATGLPLEDDIQEEAIDTDEPTENAVTADHQGLEKQQYWVDQLKEDMKADFKEELREQLKVQKKQSDEQIEQLQTQLGEILAVLRAGSKGDMTLK</sequence>
<dbReference type="OrthoDB" id="2402813at2759"/>
<feature type="transmembrane region" description="Helical" evidence="2">
    <location>
        <begin position="1023"/>
        <end position="1041"/>
    </location>
</feature>
<dbReference type="AlphaFoldDB" id="A0A9P6URF7"/>
<comment type="caution">
    <text evidence="3">The sequence shown here is derived from an EMBL/GenBank/DDBJ whole genome shotgun (WGS) entry which is preliminary data.</text>
</comment>
<evidence type="ECO:0000256" key="2">
    <source>
        <dbReference type="SAM" id="Phobius"/>
    </source>
</evidence>
<evidence type="ECO:0000313" key="3">
    <source>
        <dbReference type="EMBL" id="KAG0316484.1"/>
    </source>
</evidence>
<keyword evidence="4" id="KW-1185">Reference proteome</keyword>
<keyword evidence="1" id="KW-0175">Coiled coil</keyword>
<accession>A0A9P6URF7</accession>